<evidence type="ECO:0000313" key="6">
    <source>
        <dbReference type="Proteomes" id="UP000517712"/>
    </source>
</evidence>
<proteinExistence type="predicted"/>
<dbReference type="InterPro" id="IPR017871">
    <property type="entry name" value="ABC_transporter-like_CS"/>
</dbReference>
<dbReference type="EMBL" id="JACHMU010000001">
    <property type="protein sequence ID" value="MBB5743463.1"/>
    <property type="molecule type" value="Genomic_DNA"/>
</dbReference>
<feature type="domain" description="ABC transporter" evidence="4">
    <location>
        <begin position="39"/>
        <end position="285"/>
    </location>
</feature>
<evidence type="ECO:0000313" key="5">
    <source>
        <dbReference type="EMBL" id="MBB5743463.1"/>
    </source>
</evidence>
<dbReference type="GO" id="GO:0005886">
    <property type="term" value="C:plasma membrane"/>
    <property type="evidence" value="ECO:0007669"/>
    <property type="project" value="TreeGrafter"/>
</dbReference>
<gene>
    <name evidence="5" type="ORF">HD600_001960</name>
</gene>
<organism evidence="5 6">
    <name type="scientific">Microbacterium ginsengiterrae</name>
    <dbReference type="NCBI Taxonomy" id="546115"/>
    <lineage>
        <taxon>Bacteria</taxon>
        <taxon>Bacillati</taxon>
        <taxon>Actinomycetota</taxon>
        <taxon>Actinomycetes</taxon>
        <taxon>Micrococcales</taxon>
        <taxon>Microbacteriaceae</taxon>
        <taxon>Microbacterium</taxon>
    </lineage>
</organism>
<dbReference type="InterPro" id="IPR032823">
    <property type="entry name" value="BCA_ABC_TP_C"/>
</dbReference>
<dbReference type="Pfam" id="PF12399">
    <property type="entry name" value="BCA_ABC_TP_C"/>
    <property type="match status" value="1"/>
</dbReference>
<name>A0A7W9CDF1_9MICO</name>
<keyword evidence="3 5" id="KW-0067">ATP-binding</keyword>
<sequence>MSNNNIPADPAAPRTGRIKTVGLHKGEAVPGCEKNDPILVADHVTRRFGGLTAVDVDHLEIPRNAITALIGPNGAGKTTLFNLLCGFDKPNTGKWSFDGHQLSGIPSFKVARMGQVRTFQLTKALSLLTVLENMKLGAPDQKGESFFRSLIPAIWRTQDTELEAKAMDLLARFKLDNKAQDYAASLSGGQRKLLEMARALMRDPNLVMLDEPMAGVNPALTQSLLDHILDLKELGMTVLFVEHDMNMVRHIADWVVVMAEGRVVAEGPPESVMQDQAVIDAYLGSHQDVDLGVVTGRYSGELDESASEMLAEIREEHEAAVQAAEEENS</sequence>
<dbReference type="CDD" id="cd03219">
    <property type="entry name" value="ABC_Mj1267_LivG_branched"/>
    <property type="match status" value="1"/>
</dbReference>
<evidence type="ECO:0000256" key="3">
    <source>
        <dbReference type="ARBA" id="ARBA00022840"/>
    </source>
</evidence>
<dbReference type="SUPFAM" id="SSF52540">
    <property type="entry name" value="P-loop containing nucleoside triphosphate hydrolases"/>
    <property type="match status" value="1"/>
</dbReference>
<keyword evidence="6" id="KW-1185">Reference proteome</keyword>
<dbReference type="PROSITE" id="PS00211">
    <property type="entry name" value="ABC_TRANSPORTER_1"/>
    <property type="match status" value="1"/>
</dbReference>
<protein>
    <submittedName>
        <fullName evidence="5">Branched-chain amino acid transport system ATP-binding protein</fullName>
    </submittedName>
</protein>
<dbReference type="FunFam" id="3.40.50.300:FF:000421">
    <property type="entry name" value="Branched-chain amino acid ABC transporter ATP-binding protein"/>
    <property type="match status" value="1"/>
</dbReference>
<dbReference type="PANTHER" id="PTHR45772">
    <property type="entry name" value="CONSERVED COMPONENT OF ABC TRANSPORTER FOR NATURAL AMINO ACIDS-RELATED"/>
    <property type="match status" value="1"/>
</dbReference>
<dbReference type="AlphaFoldDB" id="A0A7W9CDF1"/>
<dbReference type="GO" id="GO:0016887">
    <property type="term" value="F:ATP hydrolysis activity"/>
    <property type="evidence" value="ECO:0007669"/>
    <property type="project" value="InterPro"/>
</dbReference>
<keyword evidence="1" id="KW-0813">Transport</keyword>
<dbReference type="InterPro" id="IPR003593">
    <property type="entry name" value="AAA+_ATPase"/>
</dbReference>
<keyword evidence="2" id="KW-0547">Nucleotide-binding</keyword>
<evidence type="ECO:0000259" key="4">
    <source>
        <dbReference type="PROSITE" id="PS50893"/>
    </source>
</evidence>
<dbReference type="Proteomes" id="UP000517712">
    <property type="component" value="Unassembled WGS sequence"/>
</dbReference>
<reference evidence="5 6" key="1">
    <citation type="submission" date="2020-08" db="EMBL/GenBank/DDBJ databases">
        <title>Sequencing the genomes of 1000 actinobacteria strains.</title>
        <authorList>
            <person name="Klenk H.-P."/>
        </authorList>
    </citation>
    <scope>NUCLEOTIDE SEQUENCE [LARGE SCALE GENOMIC DNA]</scope>
    <source>
        <strain evidence="5 6">DSM 24823</strain>
    </source>
</reference>
<dbReference type="PROSITE" id="PS50893">
    <property type="entry name" value="ABC_TRANSPORTER_2"/>
    <property type="match status" value="1"/>
</dbReference>
<evidence type="ECO:0000256" key="1">
    <source>
        <dbReference type="ARBA" id="ARBA00022448"/>
    </source>
</evidence>
<dbReference type="Gene3D" id="3.40.50.300">
    <property type="entry name" value="P-loop containing nucleotide triphosphate hydrolases"/>
    <property type="match status" value="1"/>
</dbReference>
<dbReference type="InterPro" id="IPR051120">
    <property type="entry name" value="ABC_AA/LPS_Transport"/>
</dbReference>
<dbReference type="GO" id="GO:0005524">
    <property type="term" value="F:ATP binding"/>
    <property type="evidence" value="ECO:0007669"/>
    <property type="project" value="UniProtKB-KW"/>
</dbReference>
<dbReference type="SMART" id="SM00382">
    <property type="entry name" value="AAA"/>
    <property type="match status" value="1"/>
</dbReference>
<dbReference type="Pfam" id="PF00005">
    <property type="entry name" value="ABC_tran"/>
    <property type="match status" value="1"/>
</dbReference>
<dbReference type="PANTHER" id="PTHR45772:SF9">
    <property type="entry name" value="CONSERVED COMPONENT OF ABC TRANSPORTER FOR NATURAL AMINO ACIDS"/>
    <property type="match status" value="1"/>
</dbReference>
<dbReference type="InterPro" id="IPR003439">
    <property type="entry name" value="ABC_transporter-like_ATP-bd"/>
</dbReference>
<dbReference type="InterPro" id="IPR027417">
    <property type="entry name" value="P-loop_NTPase"/>
</dbReference>
<evidence type="ECO:0000256" key="2">
    <source>
        <dbReference type="ARBA" id="ARBA00022741"/>
    </source>
</evidence>
<comment type="caution">
    <text evidence="5">The sequence shown here is derived from an EMBL/GenBank/DDBJ whole genome shotgun (WGS) entry which is preliminary data.</text>
</comment>
<accession>A0A7W9CDF1</accession>